<dbReference type="GO" id="GO:0005886">
    <property type="term" value="C:plasma membrane"/>
    <property type="evidence" value="ECO:0007669"/>
    <property type="project" value="UniProtKB-SubCell"/>
</dbReference>
<dbReference type="InterPro" id="IPR000615">
    <property type="entry name" value="Bestrophin"/>
</dbReference>
<evidence type="ECO:0000313" key="8">
    <source>
        <dbReference type="Ensembl" id="ENSECRP00000030324.1"/>
    </source>
</evidence>
<evidence type="ECO:0000256" key="7">
    <source>
        <dbReference type="RuleBase" id="RU363126"/>
    </source>
</evidence>
<gene>
    <name evidence="8" type="primary">LOC114644497</name>
</gene>
<evidence type="ECO:0000256" key="6">
    <source>
        <dbReference type="ARBA" id="ARBA00034769"/>
    </source>
</evidence>
<dbReference type="Ensembl" id="ENSECRT00000030967.1">
    <property type="protein sequence ID" value="ENSECRP00000030324.1"/>
    <property type="gene ID" value="ENSECRG00000020545.1"/>
</dbReference>
<evidence type="ECO:0000256" key="5">
    <source>
        <dbReference type="ARBA" id="ARBA00024167"/>
    </source>
</evidence>
<organism evidence="8 9">
    <name type="scientific">Erpetoichthys calabaricus</name>
    <name type="common">Rope fish</name>
    <name type="synonym">Calamoichthys calabaricus</name>
    <dbReference type="NCBI Taxonomy" id="27687"/>
    <lineage>
        <taxon>Eukaryota</taxon>
        <taxon>Metazoa</taxon>
        <taxon>Chordata</taxon>
        <taxon>Craniata</taxon>
        <taxon>Vertebrata</taxon>
        <taxon>Euteleostomi</taxon>
        <taxon>Actinopterygii</taxon>
        <taxon>Polypteriformes</taxon>
        <taxon>Polypteridae</taxon>
        <taxon>Erpetoichthys</taxon>
    </lineage>
</organism>
<feature type="transmembrane region" description="Helical" evidence="7">
    <location>
        <begin position="271"/>
        <end position="288"/>
    </location>
</feature>
<evidence type="ECO:0000256" key="3">
    <source>
        <dbReference type="ARBA" id="ARBA00022989"/>
    </source>
</evidence>
<reference evidence="8" key="2">
    <citation type="submission" date="2025-09" db="UniProtKB">
        <authorList>
            <consortium name="Ensembl"/>
        </authorList>
    </citation>
    <scope>IDENTIFICATION</scope>
</reference>
<feature type="transmembrane region" description="Helical" evidence="7">
    <location>
        <begin position="75"/>
        <end position="94"/>
    </location>
</feature>
<name>A0A8C4TE48_ERPCA</name>
<keyword evidence="9" id="KW-1185">Reference proteome</keyword>
<keyword evidence="3 7" id="KW-1133">Transmembrane helix</keyword>
<keyword evidence="7" id="KW-0869">Chloride channel</keyword>
<keyword evidence="7" id="KW-1003">Cell membrane</keyword>
<keyword evidence="4 7" id="KW-0472">Membrane</keyword>
<keyword evidence="7" id="KW-0868">Chloride</keyword>
<dbReference type="InterPro" id="IPR021134">
    <property type="entry name" value="Bestrophin-like"/>
</dbReference>
<feature type="transmembrane region" description="Helical" evidence="7">
    <location>
        <begin position="36"/>
        <end position="54"/>
    </location>
</feature>
<dbReference type="PANTHER" id="PTHR10736:SF4">
    <property type="entry name" value="BESTROPHIN-1"/>
    <property type="match status" value="1"/>
</dbReference>
<evidence type="ECO:0000313" key="9">
    <source>
        <dbReference type="Proteomes" id="UP000694620"/>
    </source>
</evidence>
<comment type="similarity">
    <text evidence="6 7">Belongs to the anion channel-forming bestrophin (TC 1.A.46) family. Calcium-sensitive chloride channel subfamily.</text>
</comment>
<keyword evidence="7" id="KW-0813">Transport</keyword>
<keyword evidence="7" id="KW-0407">Ion channel</keyword>
<dbReference type="GO" id="GO:0005254">
    <property type="term" value="F:chloride channel activity"/>
    <property type="evidence" value="ECO:0007669"/>
    <property type="project" value="UniProtKB-KW"/>
</dbReference>
<sequence length="580" mass="66283">MTITYTRHVANARLGTFSRLLLHWRGSIYKLLYRELLIFITLYCILSAFYRVILSEEQKRMFEKLSIYCNQYAELIPVSFVLGFYVTLVVSRWWNQYESVPWPDRLSCLVACHVGGTNEAGRILRRTLMRYANLSAVLIFRSISTAVYKRFPTMEHVVHAGFMTSDEYKQLESLPCSHNKFWVPCVWFVSLAMTARHNGDIVNDVALQAILSELNSLRDQCGKLYSYDWISIPLVYTQVVTMAVYSFFLASLIGRQFLDPTQGYPGHELDLFIPVFTLLQFFFYAGWLKVAEQLINPFGEDDDDFETNWLLDRNLQVSFLTVDEMYENFPALEKDKYWNDSEPQPPYTMATVDHKIPSFMGSTFDIKWVSMSLTILSNPNSFGCVGVVWWGRSHTIPNPDKTTDLDFAFMSVPFCNRPGFYSCPPTPIHSVPMFPCSSRSKHSTASGKVGQELQCSTGSLCPPILTQTSFIDIPDTTNMGLNSLMLNEENESISGQGTLHFLKKTQAKDPSSCTQVSPTIVELQSDEVNLQFCFPEGPKNLEIEHPKGLMARRQPRWTLENLPLEKKSLSTRGFQTQALV</sequence>
<feature type="transmembrane region" description="Helical" evidence="7">
    <location>
        <begin position="227"/>
        <end position="251"/>
    </location>
</feature>
<comment type="catalytic activity">
    <reaction evidence="5">
        <text>chloride(in) = chloride(out)</text>
        <dbReference type="Rhea" id="RHEA:29823"/>
        <dbReference type="ChEBI" id="CHEBI:17996"/>
    </reaction>
</comment>
<dbReference type="PANTHER" id="PTHR10736">
    <property type="entry name" value="BESTROPHIN"/>
    <property type="match status" value="1"/>
</dbReference>
<protein>
    <recommendedName>
        <fullName evidence="7">Bestrophin homolog</fullName>
    </recommendedName>
</protein>
<dbReference type="Pfam" id="PF01062">
    <property type="entry name" value="Bestrophin"/>
    <property type="match status" value="1"/>
</dbReference>
<proteinExistence type="inferred from homology"/>
<evidence type="ECO:0000256" key="2">
    <source>
        <dbReference type="ARBA" id="ARBA00022692"/>
    </source>
</evidence>
<reference evidence="8" key="1">
    <citation type="submission" date="2025-08" db="UniProtKB">
        <authorList>
            <consortium name="Ensembl"/>
        </authorList>
    </citation>
    <scope>IDENTIFICATION</scope>
</reference>
<dbReference type="Proteomes" id="UP000694620">
    <property type="component" value="Unassembled WGS sequence"/>
</dbReference>
<accession>A0A8C4TE48</accession>
<dbReference type="GO" id="GO:0034707">
    <property type="term" value="C:chloride channel complex"/>
    <property type="evidence" value="ECO:0007669"/>
    <property type="project" value="UniProtKB-KW"/>
</dbReference>
<dbReference type="AlphaFoldDB" id="A0A8C4TE48"/>
<keyword evidence="7" id="KW-0406">Ion transport</keyword>
<evidence type="ECO:0000256" key="4">
    <source>
        <dbReference type="ARBA" id="ARBA00023136"/>
    </source>
</evidence>
<dbReference type="GeneTree" id="ENSGT00940000158650"/>
<keyword evidence="2 7" id="KW-0812">Transmembrane</keyword>
<evidence type="ECO:0000256" key="1">
    <source>
        <dbReference type="ARBA" id="ARBA00004370"/>
    </source>
</evidence>
<comment type="subcellular location">
    <subcellularLocation>
        <location evidence="7">Cell membrane</location>
        <topology evidence="7">Multi-pass membrane protein</topology>
    </subcellularLocation>
    <subcellularLocation>
        <location evidence="1">Membrane</location>
    </subcellularLocation>
</comment>
<comment type="function">
    <text evidence="7">Forms chloride channels.</text>
</comment>